<dbReference type="SUPFAM" id="SSF55816">
    <property type="entry name" value="5'-nucleotidase (syn. UDP-sugar hydrolase), C-terminal domain"/>
    <property type="match status" value="1"/>
</dbReference>
<evidence type="ECO:0000259" key="9">
    <source>
        <dbReference type="PROSITE" id="PS50011"/>
    </source>
</evidence>
<organism evidence="10 11">
    <name type="scientific">Micractinium conductrix</name>
    <dbReference type="NCBI Taxonomy" id="554055"/>
    <lineage>
        <taxon>Eukaryota</taxon>
        <taxon>Viridiplantae</taxon>
        <taxon>Chlorophyta</taxon>
        <taxon>core chlorophytes</taxon>
        <taxon>Trebouxiophyceae</taxon>
        <taxon>Chlorellales</taxon>
        <taxon>Chlorellaceae</taxon>
        <taxon>Chlorella clade</taxon>
        <taxon>Micractinium</taxon>
    </lineage>
</organism>
<accession>A0A2P6VP89</accession>
<dbReference type="Pfam" id="PF00149">
    <property type="entry name" value="Metallophos"/>
    <property type="match status" value="1"/>
</dbReference>
<dbReference type="OrthoDB" id="531680at2759"/>
<dbReference type="InterPro" id="IPR000719">
    <property type="entry name" value="Prot_kinase_dom"/>
</dbReference>
<dbReference type="Pfam" id="PF00069">
    <property type="entry name" value="Pkinase"/>
    <property type="match status" value="1"/>
</dbReference>
<keyword evidence="8" id="KW-1133">Transmembrane helix</keyword>
<dbReference type="Gene3D" id="3.80.10.10">
    <property type="entry name" value="Ribonuclease Inhibitor"/>
    <property type="match status" value="2"/>
</dbReference>
<feature type="compositionally biased region" description="Low complexity" evidence="7">
    <location>
        <begin position="1350"/>
        <end position="1370"/>
    </location>
</feature>
<dbReference type="InterPro" id="IPR029052">
    <property type="entry name" value="Metallo-depent_PP-like"/>
</dbReference>
<proteinExistence type="inferred from homology"/>
<evidence type="ECO:0000313" key="11">
    <source>
        <dbReference type="Proteomes" id="UP000239649"/>
    </source>
</evidence>
<reference evidence="10 11" key="1">
    <citation type="journal article" date="2018" name="Plant J.">
        <title>Genome sequences of Chlorella sorokiniana UTEX 1602 and Micractinium conductrix SAG 241.80: implications to maltose excretion by a green alga.</title>
        <authorList>
            <person name="Arriola M.B."/>
            <person name="Velmurugan N."/>
            <person name="Zhang Y."/>
            <person name="Plunkett M.H."/>
            <person name="Hondzo H."/>
            <person name="Barney B.M."/>
        </authorList>
    </citation>
    <scope>NUCLEOTIDE SEQUENCE [LARGE SCALE GENOMIC DNA]</scope>
    <source>
        <strain evidence="10 11">SAG 241.80</strain>
    </source>
</reference>
<comment type="similarity">
    <text evidence="4">Belongs to the protein kinase superfamily. Ser/Thr protein kinase family.</text>
</comment>
<dbReference type="GO" id="GO:0005524">
    <property type="term" value="F:ATP binding"/>
    <property type="evidence" value="ECO:0007669"/>
    <property type="project" value="InterPro"/>
</dbReference>
<comment type="subcellular location">
    <subcellularLocation>
        <location evidence="2">Cytoplasm</location>
        <location evidence="2">Cytoskeleton</location>
        <location evidence="2">Cilium axoneme</location>
    </subcellularLocation>
    <subcellularLocation>
        <location evidence="1">Membrane</location>
    </subcellularLocation>
</comment>
<dbReference type="Gene3D" id="3.90.780.10">
    <property type="entry name" value="5'-Nucleotidase, C-terminal domain"/>
    <property type="match status" value="1"/>
</dbReference>
<dbReference type="PANTHER" id="PTHR11575">
    <property type="entry name" value="5'-NUCLEOTIDASE-RELATED"/>
    <property type="match status" value="1"/>
</dbReference>
<comment type="similarity">
    <text evidence="3">Belongs to the 5'-nucleotidase family.</text>
</comment>
<feature type="transmembrane region" description="Helical" evidence="8">
    <location>
        <begin position="1429"/>
        <end position="1453"/>
    </location>
</feature>
<dbReference type="SUPFAM" id="SSF56300">
    <property type="entry name" value="Metallo-dependent phosphatases"/>
    <property type="match status" value="1"/>
</dbReference>
<dbReference type="InterPro" id="IPR013210">
    <property type="entry name" value="LRR_N_plant-typ"/>
</dbReference>
<dbReference type="PROSITE" id="PS50011">
    <property type="entry name" value="PROTEIN_KINASE_DOM"/>
    <property type="match status" value="1"/>
</dbReference>
<keyword evidence="8" id="KW-0812">Transmembrane</keyword>
<dbReference type="InterPro" id="IPR006179">
    <property type="entry name" value="5_nucleotidase/apyrase"/>
</dbReference>
<evidence type="ECO:0000256" key="3">
    <source>
        <dbReference type="ARBA" id="ARBA00006654"/>
    </source>
</evidence>
<feature type="transmembrane region" description="Helical" evidence="8">
    <location>
        <begin position="1465"/>
        <end position="1486"/>
    </location>
</feature>
<dbReference type="GO" id="GO:0009166">
    <property type="term" value="P:nucleotide catabolic process"/>
    <property type="evidence" value="ECO:0007669"/>
    <property type="project" value="InterPro"/>
</dbReference>
<dbReference type="PRINTS" id="PR01607">
    <property type="entry name" value="APYRASEFAMLY"/>
</dbReference>
<dbReference type="InterPro" id="IPR008271">
    <property type="entry name" value="Ser/Thr_kinase_AS"/>
</dbReference>
<keyword evidence="11" id="KW-1185">Reference proteome</keyword>
<feature type="compositionally biased region" description="Gly residues" evidence="7">
    <location>
        <begin position="1382"/>
        <end position="1394"/>
    </location>
</feature>
<gene>
    <name evidence="10" type="ORF">C2E20_1213</name>
</gene>
<name>A0A2P6VP89_9CHLO</name>
<keyword evidence="5" id="KW-0433">Leucine-rich repeat</keyword>
<dbReference type="SUPFAM" id="SSF56112">
    <property type="entry name" value="Protein kinase-like (PK-like)"/>
    <property type="match status" value="1"/>
</dbReference>
<evidence type="ECO:0000256" key="6">
    <source>
        <dbReference type="ARBA" id="ARBA00022729"/>
    </source>
</evidence>
<dbReference type="STRING" id="554055.A0A2P6VP89"/>
<dbReference type="Gene3D" id="3.60.21.10">
    <property type="match status" value="1"/>
</dbReference>
<dbReference type="SUPFAM" id="SSF52058">
    <property type="entry name" value="L domain-like"/>
    <property type="match status" value="1"/>
</dbReference>
<dbReference type="Proteomes" id="UP000239649">
    <property type="component" value="Unassembled WGS sequence"/>
</dbReference>
<dbReference type="InterPro" id="IPR008334">
    <property type="entry name" value="5'-Nucleotdase_C"/>
</dbReference>
<dbReference type="InterPro" id="IPR011009">
    <property type="entry name" value="Kinase-like_dom_sf"/>
</dbReference>
<keyword evidence="6" id="KW-0732">Signal</keyword>
<feature type="domain" description="Protein kinase" evidence="9">
    <location>
        <begin position="1071"/>
        <end position="1320"/>
    </location>
</feature>
<evidence type="ECO:0000313" key="10">
    <source>
        <dbReference type="EMBL" id="PSC75912.1"/>
    </source>
</evidence>
<dbReference type="Pfam" id="PF08263">
    <property type="entry name" value="LRRNT_2"/>
    <property type="match status" value="1"/>
</dbReference>
<dbReference type="PROSITE" id="PS00108">
    <property type="entry name" value="PROTEIN_KINASE_ST"/>
    <property type="match status" value="1"/>
</dbReference>
<dbReference type="GO" id="GO:0016020">
    <property type="term" value="C:membrane"/>
    <property type="evidence" value="ECO:0007669"/>
    <property type="project" value="UniProtKB-SubCell"/>
</dbReference>
<evidence type="ECO:0000256" key="7">
    <source>
        <dbReference type="SAM" id="MobiDB-lite"/>
    </source>
</evidence>
<dbReference type="Pfam" id="PF02872">
    <property type="entry name" value="5_nucleotid_C"/>
    <property type="match status" value="1"/>
</dbReference>
<evidence type="ECO:0000256" key="2">
    <source>
        <dbReference type="ARBA" id="ARBA00004430"/>
    </source>
</evidence>
<sequence length="1495" mass="156494">MQCDRHLWHAAPLSGSMWREAGQDGEHRLLLSYKGRLLDVTDLGRCRGWDQELTGMVFALLGQRTSGMCSADPAFPKLDKGLKVPLFLLSACSRASASEFSLDILHLNDNHARFDPADANFGTQCSGGAADACFGGMARLATALDDARAAAAARGADTLVLHAGDQLTGTLWDSIYTRNGTQIAPDLLEMLGVQALALGNHEFDYGATGAAGLEGFARAVDRRFPLLSCNLDASGEPALAGLVDRYTIVELPRSKALVGIVGLTSVETPETSNPGPTIKFLPHNETLPGCVDAARRAGAQIVVALTHIGFDQDQALAADAAAAGVDMFIGGHTHTLLWGAPPPVGEEQVGTQPPAILASPPTEEKTVVAGPYPTLVANPVSNKTVPVLQALYASRYLGSLQTTWDASKGLVGFSGQPILLGGVNSTNPVEENADVLAALDALRGPLDEYSNESVGSATINLDGERVQVRNGETNLADLMCEAMLQYTKANTGLLQANPDLPPVCLINGGVIRASIPAGQITQGLVETVLPYGNWLIIKRLPAQHLVPALNSGLSGWTGDVSSSGRFPQVAGLRYAFDPAGPDNASRLVAAQLLAGVDGQGVPLASYQGDVLLLTTDYVAGGGDFYTMFSDAPIEWDSSTPLDVILSDHLKAESPVSTTVDGRIANCAATPDAPLCAARAPAAESRGPARRLLLLAIGTALVPLPAAAAASSGPAAPGVTEHAEYDAYALRRLRAAIAAADPGWTAGISGWGSPPADTTDPCAWRGVGCDEARRVTTIQLRNVGSASASSSAGGASGLPLAVDLPPELASLPRLQSLELVLVGPYLLSPLPYGIEPGALPMLHSLQLGFSQLHSTLPPGWGADSRVLPRLHELRIRMQVEGGFPPEWVAGFRRLTLLDVSVAGIATTAGRQPQAHTPAAGNPVAADGMPSGWAAGFKKDAFILRPDGHAAATAAEWPPAAAYLWLPGNYLTGTLPAAWASAQLVSLSVRKNFLTGPAFPPAFLAPGALPQLSSYDVEGNVGLTGTLPTTLPPQLTNLLVQDTGLTGTVPAAWCNHPIARNFDNLLSFVLQDDDQPVILGETKSAAVVLGSLHGKPVAVKIQEPPPGIDSRRLWQEARLMQRCTHPRIAPLLAVGVHDGAVLQVMELMQGGTLCKAIERPGMRERLRWEAGGRQVAMDVAEGLDFLHSQAGVQHDDLKSSNVLLTADLRACISDLGASQLAASMGRSVIGLTLCYAAPEQLLGRCTVASDMFSFGVLLIEIATQTPVTRRGQWRLPLAPKCSQDVLDLIKECLEVEPERRPSAAAPLRRCGACEQMQGEEWCTCREACGRPTARQPLRTAQRGARRLVAAQADEGSSGSAPAAATDDGAVAAEQLLRRGRKGGKASGGKAGGGMASGGKAQQQGPTVVSPVRDQVYGGGPLTFEQKAENTVVSVLAILFFVILGEGIFLGASGFLSAEMDQFAQDVVFPAFTPTLGLFLAISTGYGVLKTRDAPKNE</sequence>
<evidence type="ECO:0000256" key="8">
    <source>
        <dbReference type="SAM" id="Phobius"/>
    </source>
</evidence>
<dbReference type="GO" id="GO:0016787">
    <property type="term" value="F:hydrolase activity"/>
    <property type="evidence" value="ECO:0007669"/>
    <property type="project" value="InterPro"/>
</dbReference>
<dbReference type="GO" id="GO:0005930">
    <property type="term" value="C:axoneme"/>
    <property type="evidence" value="ECO:0007669"/>
    <property type="project" value="UniProtKB-SubCell"/>
</dbReference>
<dbReference type="EMBL" id="LHPF02000002">
    <property type="protein sequence ID" value="PSC75912.1"/>
    <property type="molecule type" value="Genomic_DNA"/>
</dbReference>
<keyword evidence="8" id="KW-0472">Membrane</keyword>
<dbReference type="PANTHER" id="PTHR11575:SF24">
    <property type="entry name" value="5'-NUCLEOTIDASE"/>
    <property type="match status" value="1"/>
</dbReference>
<dbReference type="CDD" id="cd14014">
    <property type="entry name" value="STKc_PknB_like"/>
    <property type="match status" value="1"/>
</dbReference>
<dbReference type="InterPro" id="IPR036907">
    <property type="entry name" value="5'-Nucleotdase_C_sf"/>
</dbReference>
<evidence type="ECO:0000256" key="5">
    <source>
        <dbReference type="ARBA" id="ARBA00022614"/>
    </source>
</evidence>
<comment type="caution">
    <text evidence="10">The sequence shown here is derived from an EMBL/GenBank/DDBJ whole genome shotgun (WGS) entry which is preliminary data.</text>
</comment>
<dbReference type="InterPro" id="IPR004843">
    <property type="entry name" value="Calcineurin-like_PHP"/>
</dbReference>
<dbReference type="GO" id="GO:0004672">
    <property type="term" value="F:protein kinase activity"/>
    <property type="evidence" value="ECO:0007669"/>
    <property type="project" value="InterPro"/>
</dbReference>
<evidence type="ECO:0000256" key="4">
    <source>
        <dbReference type="ARBA" id="ARBA00008684"/>
    </source>
</evidence>
<protein>
    <submittedName>
        <fullName evidence="10">5 -nucleotidase isoform A</fullName>
    </submittedName>
</protein>
<feature type="region of interest" description="Disordered" evidence="7">
    <location>
        <begin position="1337"/>
        <end position="1405"/>
    </location>
</feature>
<evidence type="ECO:0000256" key="1">
    <source>
        <dbReference type="ARBA" id="ARBA00004370"/>
    </source>
</evidence>
<dbReference type="SMART" id="SM00220">
    <property type="entry name" value="S_TKc"/>
    <property type="match status" value="1"/>
</dbReference>
<dbReference type="InterPro" id="IPR032675">
    <property type="entry name" value="LRR_dom_sf"/>
</dbReference>
<dbReference type="Gene3D" id="1.10.510.10">
    <property type="entry name" value="Transferase(Phosphotransferase) domain 1"/>
    <property type="match status" value="1"/>
</dbReference>